<protein>
    <submittedName>
        <fullName evidence="1">Uncharacterized protein</fullName>
    </submittedName>
</protein>
<reference evidence="1" key="1">
    <citation type="journal article" date="2021" name="Environ. Microbiol.">
        <title>Gene family expansions and transcriptome signatures uncover fungal adaptations to wood decay.</title>
        <authorList>
            <person name="Hage H."/>
            <person name="Miyauchi S."/>
            <person name="Viragh M."/>
            <person name="Drula E."/>
            <person name="Min B."/>
            <person name="Chaduli D."/>
            <person name="Navarro D."/>
            <person name="Favel A."/>
            <person name="Norest M."/>
            <person name="Lesage-Meessen L."/>
            <person name="Balint B."/>
            <person name="Merenyi Z."/>
            <person name="de Eugenio L."/>
            <person name="Morin E."/>
            <person name="Martinez A.T."/>
            <person name="Baldrian P."/>
            <person name="Stursova M."/>
            <person name="Martinez M.J."/>
            <person name="Novotny C."/>
            <person name="Magnuson J.K."/>
            <person name="Spatafora J.W."/>
            <person name="Maurice S."/>
            <person name="Pangilinan J."/>
            <person name="Andreopoulos W."/>
            <person name="LaButti K."/>
            <person name="Hundley H."/>
            <person name="Na H."/>
            <person name="Kuo A."/>
            <person name="Barry K."/>
            <person name="Lipzen A."/>
            <person name="Henrissat B."/>
            <person name="Riley R."/>
            <person name="Ahrendt S."/>
            <person name="Nagy L.G."/>
            <person name="Grigoriev I.V."/>
            <person name="Martin F."/>
            <person name="Rosso M.N."/>
        </authorList>
    </citation>
    <scope>NUCLEOTIDE SEQUENCE</scope>
    <source>
        <strain evidence="1">CBS 384.51</strain>
    </source>
</reference>
<proteinExistence type="predicted"/>
<dbReference type="EMBL" id="MU274928">
    <property type="protein sequence ID" value="KAI0085770.1"/>
    <property type="molecule type" value="Genomic_DNA"/>
</dbReference>
<evidence type="ECO:0000313" key="1">
    <source>
        <dbReference type="EMBL" id="KAI0085770.1"/>
    </source>
</evidence>
<accession>A0ACB8TUV5</accession>
<evidence type="ECO:0000313" key="2">
    <source>
        <dbReference type="Proteomes" id="UP001055072"/>
    </source>
</evidence>
<keyword evidence="2" id="KW-1185">Reference proteome</keyword>
<sequence length="422" mass="47446">MFDSSPLPPPVYSRKFYAVYYQVSETGEIVYSGRKQAIVYDPSGCESTRTGEGDPELTVGSDQLALHVYLTQARDILIAEIVSTDVSTASKPLIRYCLEDLVIWLRDIRRSFQLIHTAGCPLGTADIATNLVKIGTISCLPRRPNLTTPLNPAQRSSCPIIWMKVQMTSIGLLTSMLRLKDAIASFQEIIRSCMSRGLELNFDDVVLSSCLLAYNTLIIVGISLRLVPWNYHTRTLIETIEVQVEHRSELLSHVVAALTAPKLHEWLLIRKFPTTRGLKYVQARHPAASVYMLTGYHSHHVFELFSCLISLSLAVSNAIFGTVATVSRKSFSKEQPHKRMDAEFLYTGSAWEYSNPQDMARKQTVDVSLLPPAFGRSIADTYNTSKHDTAYHVWMCCSVASDPNTTKRHAKSLAYRWNIPYY</sequence>
<dbReference type="Proteomes" id="UP001055072">
    <property type="component" value="Unassembled WGS sequence"/>
</dbReference>
<organism evidence="1 2">
    <name type="scientific">Irpex rosettiformis</name>
    <dbReference type="NCBI Taxonomy" id="378272"/>
    <lineage>
        <taxon>Eukaryota</taxon>
        <taxon>Fungi</taxon>
        <taxon>Dikarya</taxon>
        <taxon>Basidiomycota</taxon>
        <taxon>Agaricomycotina</taxon>
        <taxon>Agaricomycetes</taxon>
        <taxon>Polyporales</taxon>
        <taxon>Irpicaceae</taxon>
        <taxon>Irpex</taxon>
    </lineage>
</organism>
<comment type="caution">
    <text evidence="1">The sequence shown here is derived from an EMBL/GenBank/DDBJ whole genome shotgun (WGS) entry which is preliminary data.</text>
</comment>
<gene>
    <name evidence="1" type="ORF">BDY19DRAFT_908765</name>
</gene>
<name>A0ACB8TUV5_9APHY</name>